<comment type="catalytic activity">
    <reaction evidence="1 6">
        <text>Hydrolysis of terminal non-reducing beta-D-galactose residues in beta-D-galactosides.</text>
        <dbReference type="EC" id="3.2.1.23"/>
    </reaction>
</comment>
<dbReference type="InterPro" id="IPR003476">
    <property type="entry name" value="Glyco_hydro_42"/>
</dbReference>
<dbReference type="Pfam" id="PF08533">
    <property type="entry name" value="Glyco_hydro_42C"/>
    <property type="match status" value="1"/>
</dbReference>
<dbReference type="InterPro" id="IPR017853">
    <property type="entry name" value="GH"/>
</dbReference>
<dbReference type="SUPFAM" id="SSF52317">
    <property type="entry name" value="Class I glutamine amidotransferase-like"/>
    <property type="match status" value="1"/>
</dbReference>
<dbReference type="RefSeq" id="WP_269601739.1">
    <property type="nucleotide sequence ID" value="NZ_JAPWIJ010000001.1"/>
</dbReference>
<keyword evidence="4 6" id="KW-0378">Hydrolase</keyword>
<dbReference type="Gene3D" id="3.20.20.80">
    <property type="entry name" value="Glycosidases"/>
    <property type="match status" value="1"/>
</dbReference>
<dbReference type="EMBL" id="JAPWIJ010000001">
    <property type="protein sequence ID" value="MCZ4517129.1"/>
    <property type="molecule type" value="Genomic_DNA"/>
</dbReference>
<evidence type="ECO:0000256" key="6">
    <source>
        <dbReference type="PIRNR" id="PIRNR001084"/>
    </source>
</evidence>
<feature type="domain" description="Beta-galactosidase trimerisation" evidence="8">
    <location>
        <begin position="409"/>
        <end position="611"/>
    </location>
</feature>
<organism evidence="10 11">
    <name type="scientific">Rhodococcus ruber</name>
    <dbReference type="NCBI Taxonomy" id="1830"/>
    <lineage>
        <taxon>Bacteria</taxon>
        <taxon>Bacillati</taxon>
        <taxon>Actinomycetota</taxon>
        <taxon>Actinomycetes</taxon>
        <taxon>Mycobacteriales</taxon>
        <taxon>Nocardiaceae</taxon>
        <taxon>Rhodococcus</taxon>
    </lineage>
</organism>
<dbReference type="InterPro" id="IPR029062">
    <property type="entry name" value="Class_I_gatase-like"/>
</dbReference>
<feature type="domain" description="Beta-galactosidase C-terminal" evidence="9">
    <location>
        <begin position="620"/>
        <end position="673"/>
    </location>
</feature>
<proteinExistence type="inferred from homology"/>
<dbReference type="Pfam" id="PF02449">
    <property type="entry name" value="Glyco_hydro_42"/>
    <property type="match status" value="1"/>
</dbReference>
<dbReference type="PANTHER" id="PTHR36447">
    <property type="entry name" value="BETA-GALACTOSIDASE GANA"/>
    <property type="match status" value="1"/>
</dbReference>
<dbReference type="PANTHER" id="PTHR36447:SF1">
    <property type="entry name" value="BETA-GALACTOSIDASE GANA"/>
    <property type="match status" value="1"/>
</dbReference>
<protein>
    <recommendedName>
        <fullName evidence="3 6">Beta-galactosidase</fullName>
        <shortName evidence="6">Beta-gal</shortName>
        <ecNumber evidence="3 6">3.2.1.23</ecNumber>
    </recommendedName>
</protein>
<name>A0ABT4M8U6_9NOCA</name>
<dbReference type="InterPro" id="IPR013739">
    <property type="entry name" value="Beta_galactosidase_C"/>
</dbReference>
<gene>
    <name evidence="10" type="ORF">O4220_01280</name>
</gene>
<dbReference type="Gene3D" id="3.40.50.880">
    <property type="match status" value="1"/>
</dbReference>
<evidence type="ECO:0000256" key="3">
    <source>
        <dbReference type="ARBA" id="ARBA00012756"/>
    </source>
</evidence>
<dbReference type="Gene3D" id="2.60.40.1180">
    <property type="entry name" value="Golgi alpha-mannosidase II"/>
    <property type="match status" value="1"/>
</dbReference>
<dbReference type="Proteomes" id="UP001081071">
    <property type="component" value="Unassembled WGS sequence"/>
</dbReference>
<evidence type="ECO:0000256" key="2">
    <source>
        <dbReference type="ARBA" id="ARBA00005940"/>
    </source>
</evidence>
<dbReference type="InterPro" id="IPR013529">
    <property type="entry name" value="Glyco_hydro_42_N"/>
</dbReference>
<evidence type="ECO:0000313" key="11">
    <source>
        <dbReference type="Proteomes" id="UP001081071"/>
    </source>
</evidence>
<evidence type="ECO:0000256" key="1">
    <source>
        <dbReference type="ARBA" id="ARBA00001412"/>
    </source>
</evidence>
<keyword evidence="5 6" id="KW-0326">Glycosidase</keyword>
<evidence type="ECO:0000259" key="9">
    <source>
        <dbReference type="Pfam" id="PF08533"/>
    </source>
</evidence>
<evidence type="ECO:0000259" key="7">
    <source>
        <dbReference type="Pfam" id="PF02449"/>
    </source>
</evidence>
<dbReference type="CDD" id="cd03143">
    <property type="entry name" value="A4_beta-galactosidase_middle_domain"/>
    <property type="match status" value="1"/>
</dbReference>
<dbReference type="Pfam" id="PF08532">
    <property type="entry name" value="Glyco_hydro_42M"/>
    <property type="match status" value="1"/>
</dbReference>
<sequence>MDTARRSTWPTRGISFGGDYNPEQWSEDVWNRDVELMHEAGVDFVTVGVFSWARLQPTATTWDFEWLDRVMDLMHQGEIRVDLATATASPPPWLATAYPQMRPVDERGYRYAIGSRQTWSPSSAVYREHSLALVEKMAHRYGEHPALAMWHVSNELGCHNALCYSDDSAHTFREWLSARYIDLETLNTAWGTDFWSQRYSDWDEIVPPSVSTTFGNPTHQLDWRRFCSDALLEQYRAEKAVLNRITPDVPVTTNFMVGMGQGPALAGNMDYASWAPEQDIVSTDHYLVGPETGDGAAHHKLSFSADLTRGVAGRRPWLLMEHSTSAVNWQHINRAKVPGEMMRNSLAHMARGADGIAYFQFRASKAGAEKFHSALVPHAGEDSARWREVVELGAALRRMAPVAGSTVDARVAVLFDWASQWACEQEGHPSMAMQPMEIARRAHRGFTSAGVTCDVVPSSTDLDGYDVIVVPALYLCSDETAARIADAAESGAQVLVTAFSGIADEDDHVRLGGYPGAFRELLGVRVEEFFPLADGETLTLDDETLGEIWSEYLTVSEDVDVLARHTQGHLRGVPALTKRAVGSGAAWYAAAVHDAAGWDALADKLCAAAGIDLRRDLGSDVEIVRRSAGDQSWLFVLNHGTDKVSVPATGMDLVGGAQVDGELIVAAGGSAVIAETR</sequence>
<evidence type="ECO:0000259" key="8">
    <source>
        <dbReference type="Pfam" id="PF08532"/>
    </source>
</evidence>
<evidence type="ECO:0000256" key="5">
    <source>
        <dbReference type="ARBA" id="ARBA00023295"/>
    </source>
</evidence>
<dbReference type="PIRSF" id="PIRSF001084">
    <property type="entry name" value="B-galactosidase"/>
    <property type="match status" value="1"/>
</dbReference>
<reference evidence="10" key="1">
    <citation type="submission" date="2022-12" db="EMBL/GenBank/DDBJ databases">
        <authorList>
            <person name="Krivoruchko A.V."/>
            <person name="Elkin A."/>
        </authorList>
    </citation>
    <scope>NUCLEOTIDE SEQUENCE</scope>
    <source>
        <strain evidence="10">IEGM 1391</strain>
    </source>
</reference>
<comment type="similarity">
    <text evidence="2 6">Belongs to the glycosyl hydrolase 42 family.</text>
</comment>
<keyword evidence="11" id="KW-1185">Reference proteome</keyword>
<accession>A0ABT4M8U6</accession>
<comment type="caution">
    <text evidence="10">The sequence shown here is derived from an EMBL/GenBank/DDBJ whole genome shotgun (WGS) entry which is preliminary data.</text>
</comment>
<dbReference type="InterPro" id="IPR013780">
    <property type="entry name" value="Glyco_hydro_b"/>
</dbReference>
<evidence type="ECO:0000313" key="10">
    <source>
        <dbReference type="EMBL" id="MCZ4517129.1"/>
    </source>
</evidence>
<evidence type="ECO:0000256" key="4">
    <source>
        <dbReference type="ARBA" id="ARBA00022801"/>
    </source>
</evidence>
<dbReference type="EC" id="3.2.1.23" evidence="3 6"/>
<dbReference type="InterPro" id="IPR013738">
    <property type="entry name" value="Beta_galactosidase_Trimer"/>
</dbReference>
<feature type="domain" description="Glycoside hydrolase family 42 N-terminal" evidence="7">
    <location>
        <begin position="19"/>
        <end position="398"/>
    </location>
</feature>
<dbReference type="SUPFAM" id="SSF51445">
    <property type="entry name" value="(Trans)glycosidases"/>
    <property type="match status" value="1"/>
</dbReference>